<proteinExistence type="predicted"/>
<dbReference type="SUPFAM" id="SSF53448">
    <property type="entry name" value="Nucleotide-diphospho-sugar transferases"/>
    <property type="match status" value="1"/>
</dbReference>
<dbReference type="InterPro" id="IPR050748">
    <property type="entry name" value="Glycosyltrans_8_dom-fam"/>
</dbReference>
<evidence type="ECO:0000256" key="2">
    <source>
        <dbReference type="ARBA" id="ARBA00022679"/>
    </source>
</evidence>
<dbReference type="InterPro" id="IPR002495">
    <property type="entry name" value="Glyco_trans_8"/>
</dbReference>
<dbReference type="Gene3D" id="3.90.550.10">
    <property type="entry name" value="Spore Coat Polysaccharide Biosynthesis Protein SpsA, Chain A"/>
    <property type="match status" value="1"/>
</dbReference>
<evidence type="ECO:0000313" key="4">
    <source>
        <dbReference type="EMBL" id="QKW48221.1"/>
    </source>
</evidence>
<evidence type="ECO:0000256" key="1">
    <source>
        <dbReference type="ARBA" id="ARBA00022676"/>
    </source>
</evidence>
<dbReference type="Pfam" id="PF01501">
    <property type="entry name" value="Glyco_transf_8"/>
    <property type="match status" value="1"/>
</dbReference>
<sequence length="282" mass="31954">MSSECHFALCVGGPYARGGAVVVGALARTFQRDTPLSVWVFHSGLGPEDRALYEAAAGLKRGREAVVRFVPLPPEVIRLPVQSDYITSETFGRLALPRLLPPTVPRVVYLDADLMILKDLSELYTWNLSGACLAAVREPSDPFFWSRNGLEHAFELGLDPNSPYFNAGVLVMDLAALRARKMEERCLEYVARHRPARMDQDALNAIFLGAISELPTQWNVENYFFKTAAQRHRYRTILKDARILHYTGHKKPWNHDVWQGDAWRKLLERLMRKAGVRDVLVP</sequence>
<dbReference type="EMBL" id="CP054929">
    <property type="protein sequence ID" value="QKW48221.1"/>
    <property type="molecule type" value="Genomic_DNA"/>
</dbReference>
<dbReference type="RefSeq" id="WP_176159918.1">
    <property type="nucleotide sequence ID" value="NZ_CP054929.1"/>
</dbReference>
<dbReference type="GO" id="GO:0046872">
    <property type="term" value="F:metal ion binding"/>
    <property type="evidence" value="ECO:0007669"/>
    <property type="project" value="UniProtKB-KW"/>
</dbReference>
<dbReference type="PANTHER" id="PTHR13778:SF47">
    <property type="entry name" value="LIPOPOLYSACCHARIDE 1,3-GALACTOSYLTRANSFERASE"/>
    <property type="match status" value="1"/>
</dbReference>
<dbReference type="GO" id="GO:0016757">
    <property type="term" value="F:glycosyltransferase activity"/>
    <property type="evidence" value="ECO:0007669"/>
    <property type="project" value="UniProtKB-KW"/>
</dbReference>
<evidence type="ECO:0000313" key="6">
    <source>
        <dbReference type="Proteomes" id="UP000509303"/>
    </source>
</evidence>
<reference evidence="5 6" key="1">
    <citation type="submission" date="2020-06" db="EMBL/GenBank/DDBJ databases">
        <title>Genome mining for natural products.</title>
        <authorList>
            <person name="Zhang B."/>
            <person name="Shi J."/>
            <person name="Ge H."/>
        </authorList>
    </citation>
    <scope>NUCLEOTIDE SEQUENCE [LARGE SCALE GENOMIC DNA]</scope>
    <source>
        <strain evidence="5 6">NA00687</strain>
    </source>
</reference>
<evidence type="ECO:0000313" key="5">
    <source>
        <dbReference type="EMBL" id="QKW54109.1"/>
    </source>
</evidence>
<keyword evidence="3" id="KW-0479">Metal-binding</keyword>
<dbReference type="Proteomes" id="UP000509303">
    <property type="component" value="Chromosome"/>
</dbReference>
<dbReference type="PANTHER" id="PTHR13778">
    <property type="entry name" value="GLYCOSYLTRANSFERASE 8 DOMAIN-CONTAINING PROTEIN"/>
    <property type="match status" value="1"/>
</dbReference>
<keyword evidence="6" id="KW-1185">Reference proteome</keyword>
<dbReference type="InterPro" id="IPR029044">
    <property type="entry name" value="Nucleotide-diphossugar_trans"/>
</dbReference>
<protein>
    <submittedName>
        <fullName evidence="5">Glycosyltransferase family 8 protein</fullName>
    </submittedName>
</protein>
<name>A0A7H8NHU6_9ACTN</name>
<accession>A0A7H8NHU6</accession>
<dbReference type="EMBL" id="CP054929">
    <property type="protein sequence ID" value="QKW54109.1"/>
    <property type="molecule type" value="Genomic_DNA"/>
</dbReference>
<evidence type="ECO:0000256" key="3">
    <source>
        <dbReference type="ARBA" id="ARBA00022723"/>
    </source>
</evidence>
<dbReference type="CDD" id="cd04194">
    <property type="entry name" value="GT8_A4GalT_like"/>
    <property type="match status" value="1"/>
</dbReference>
<keyword evidence="2 5" id="KW-0808">Transferase</keyword>
<gene>
    <name evidence="4" type="ORF">HUT08_00165</name>
    <name evidence="5" type="ORF">HUT08_36260</name>
</gene>
<keyword evidence="1" id="KW-0328">Glycosyltransferase</keyword>
<organism evidence="5 6">
    <name type="scientific">Streptomyces buecherae</name>
    <dbReference type="NCBI Taxonomy" id="2763006"/>
    <lineage>
        <taxon>Bacteria</taxon>
        <taxon>Bacillati</taxon>
        <taxon>Actinomycetota</taxon>
        <taxon>Actinomycetes</taxon>
        <taxon>Kitasatosporales</taxon>
        <taxon>Streptomycetaceae</taxon>
        <taxon>Streptomyces</taxon>
    </lineage>
</organism>
<dbReference type="AlphaFoldDB" id="A0A7H8NHU6"/>